<dbReference type="Proteomes" id="UP001293593">
    <property type="component" value="Unassembled WGS sequence"/>
</dbReference>
<proteinExistence type="predicted"/>
<keyword evidence="2" id="KW-0805">Transcription regulation</keyword>
<dbReference type="GO" id="GO:0099402">
    <property type="term" value="P:plant organ development"/>
    <property type="evidence" value="ECO:0007669"/>
    <property type="project" value="UniProtKB-ARBA"/>
</dbReference>
<evidence type="ECO:0000313" key="10">
    <source>
        <dbReference type="Proteomes" id="UP001293593"/>
    </source>
</evidence>
<evidence type="ECO:0000256" key="3">
    <source>
        <dbReference type="ARBA" id="ARBA00023125"/>
    </source>
</evidence>
<dbReference type="GO" id="GO:0009908">
    <property type="term" value="P:flower development"/>
    <property type="evidence" value="ECO:0007669"/>
    <property type="project" value="UniProtKB-ARBA"/>
</dbReference>
<dbReference type="Pfam" id="PF01486">
    <property type="entry name" value="K-box"/>
    <property type="match status" value="1"/>
</dbReference>
<evidence type="ECO:0000256" key="5">
    <source>
        <dbReference type="ARBA" id="ARBA00023242"/>
    </source>
</evidence>
<dbReference type="SMART" id="SM00432">
    <property type="entry name" value="MADS"/>
    <property type="match status" value="1"/>
</dbReference>
<dbReference type="InterPro" id="IPR050142">
    <property type="entry name" value="MADS-box/MEF2_TF"/>
</dbReference>
<dbReference type="SUPFAM" id="SSF55455">
    <property type="entry name" value="SRF-like"/>
    <property type="match status" value="1"/>
</dbReference>
<dbReference type="PRINTS" id="PR00404">
    <property type="entry name" value="MADSDOMAIN"/>
</dbReference>
<comment type="caution">
    <text evidence="9">The sequence shown here is derived from an EMBL/GenBank/DDBJ whole genome shotgun (WGS) entry which is preliminary data.</text>
</comment>
<evidence type="ECO:0000259" key="7">
    <source>
        <dbReference type="PROSITE" id="PS50066"/>
    </source>
</evidence>
<reference evidence="9" key="1">
    <citation type="submission" date="2023-10" db="EMBL/GenBank/DDBJ databases">
        <title>Chromosome-level genome of the transformable northern wattle, Acacia crassicarpa.</title>
        <authorList>
            <person name="Massaro I."/>
            <person name="Sinha N.R."/>
            <person name="Poethig S."/>
            <person name="Leichty A.R."/>
        </authorList>
    </citation>
    <scope>NUCLEOTIDE SEQUENCE</scope>
    <source>
        <strain evidence="9">Acra3RX</strain>
        <tissue evidence="9">Leaf</tissue>
    </source>
</reference>
<dbReference type="PROSITE" id="PS00350">
    <property type="entry name" value="MADS_BOX_1"/>
    <property type="match status" value="1"/>
</dbReference>
<dbReference type="PROSITE" id="PS51297">
    <property type="entry name" value="K_BOX"/>
    <property type="match status" value="1"/>
</dbReference>
<dbReference type="GO" id="GO:0046983">
    <property type="term" value="F:protein dimerization activity"/>
    <property type="evidence" value="ECO:0007669"/>
    <property type="project" value="InterPro"/>
</dbReference>
<dbReference type="InterPro" id="IPR036879">
    <property type="entry name" value="TF_MADSbox_sf"/>
</dbReference>
<keyword evidence="5" id="KW-0539">Nucleus</keyword>
<feature type="coiled-coil region" evidence="6">
    <location>
        <begin position="135"/>
        <end position="166"/>
    </location>
</feature>
<keyword evidence="10" id="KW-1185">Reference proteome</keyword>
<keyword evidence="6" id="KW-0175">Coiled coil</keyword>
<sequence>MVRRKTEMKRIENKTNRQLTFSKRRNGLLKKAFELSVLCDVEVALIVFSANGKLYEFSSSSLNETIDRYQTYVKDTHVFEQNMQHLNQETASMKKKIELLEASKRKLTGEGLNTYSQQELEEIEQEVLKSVRNVRARKNQIVKEQMEKLEEKEKSLTEEYARLYEKCGVEANQGRQNQSENISYSDVETGLFIGLPETGSRNKL</sequence>
<dbReference type="AlphaFoldDB" id="A0AAE1JFZ5"/>
<dbReference type="EMBL" id="JAWXYG010000006">
    <property type="protein sequence ID" value="KAK4269676.1"/>
    <property type="molecule type" value="Genomic_DNA"/>
</dbReference>
<evidence type="ECO:0000256" key="2">
    <source>
        <dbReference type="ARBA" id="ARBA00023015"/>
    </source>
</evidence>
<dbReference type="CDD" id="cd00265">
    <property type="entry name" value="MADS_MEF2_like"/>
    <property type="match status" value="1"/>
</dbReference>
<dbReference type="Pfam" id="PF00319">
    <property type="entry name" value="SRF-TF"/>
    <property type="match status" value="1"/>
</dbReference>
<dbReference type="PANTHER" id="PTHR48019">
    <property type="entry name" value="SERUM RESPONSE FACTOR HOMOLOG"/>
    <property type="match status" value="1"/>
</dbReference>
<evidence type="ECO:0000256" key="6">
    <source>
        <dbReference type="SAM" id="Coils"/>
    </source>
</evidence>
<accession>A0AAE1JFZ5</accession>
<protein>
    <submittedName>
        <fullName evidence="9">Uncharacterized protein</fullName>
    </submittedName>
</protein>
<evidence type="ECO:0000259" key="8">
    <source>
        <dbReference type="PROSITE" id="PS51297"/>
    </source>
</evidence>
<dbReference type="GO" id="GO:0045944">
    <property type="term" value="P:positive regulation of transcription by RNA polymerase II"/>
    <property type="evidence" value="ECO:0007669"/>
    <property type="project" value="InterPro"/>
</dbReference>
<evidence type="ECO:0000313" key="9">
    <source>
        <dbReference type="EMBL" id="KAK4269676.1"/>
    </source>
</evidence>
<dbReference type="InterPro" id="IPR033896">
    <property type="entry name" value="MEF2-like_N"/>
</dbReference>
<dbReference type="Gene3D" id="3.40.1810.10">
    <property type="entry name" value="Transcription factor, MADS-box"/>
    <property type="match status" value="1"/>
</dbReference>
<dbReference type="GO" id="GO:0005634">
    <property type="term" value="C:nucleus"/>
    <property type="evidence" value="ECO:0007669"/>
    <property type="project" value="UniProtKB-SubCell"/>
</dbReference>
<feature type="domain" description="K-box" evidence="8">
    <location>
        <begin position="83"/>
        <end position="175"/>
    </location>
</feature>
<dbReference type="GO" id="GO:0000977">
    <property type="term" value="F:RNA polymerase II transcription regulatory region sequence-specific DNA binding"/>
    <property type="evidence" value="ECO:0007669"/>
    <property type="project" value="InterPro"/>
</dbReference>
<gene>
    <name evidence="9" type="ORF">QN277_022803</name>
</gene>
<comment type="subcellular location">
    <subcellularLocation>
        <location evidence="1">Nucleus</location>
    </subcellularLocation>
</comment>
<dbReference type="InterPro" id="IPR002100">
    <property type="entry name" value="TF_MADSbox"/>
</dbReference>
<dbReference type="InterPro" id="IPR002487">
    <property type="entry name" value="TF_Kbox"/>
</dbReference>
<keyword evidence="3" id="KW-0238">DNA-binding</keyword>
<keyword evidence="4" id="KW-0804">Transcription</keyword>
<name>A0AAE1JFZ5_9FABA</name>
<feature type="domain" description="MADS-box" evidence="7">
    <location>
        <begin position="1"/>
        <end position="61"/>
    </location>
</feature>
<evidence type="ECO:0000256" key="4">
    <source>
        <dbReference type="ARBA" id="ARBA00023163"/>
    </source>
</evidence>
<dbReference type="GO" id="GO:0003700">
    <property type="term" value="F:DNA-binding transcription factor activity"/>
    <property type="evidence" value="ECO:0007669"/>
    <property type="project" value="InterPro"/>
</dbReference>
<dbReference type="PROSITE" id="PS50066">
    <property type="entry name" value="MADS_BOX_2"/>
    <property type="match status" value="1"/>
</dbReference>
<dbReference type="FunFam" id="3.40.1810.10:FF:000030">
    <property type="entry name" value="Agamous-like MADS-box protein AGL13"/>
    <property type="match status" value="1"/>
</dbReference>
<organism evidence="9 10">
    <name type="scientific">Acacia crassicarpa</name>
    <name type="common">northern wattle</name>
    <dbReference type="NCBI Taxonomy" id="499986"/>
    <lineage>
        <taxon>Eukaryota</taxon>
        <taxon>Viridiplantae</taxon>
        <taxon>Streptophyta</taxon>
        <taxon>Embryophyta</taxon>
        <taxon>Tracheophyta</taxon>
        <taxon>Spermatophyta</taxon>
        <taxon>Magnoliopsida</taxon>
        <taxon>eudicotyledons</taxon>
        <taxon>Gunneridae</taxon>
        <taxon>Pentapetalae</taxon>
        <taxon>rosids</taxon>
        <taxon>fabids</taxon>
        <taxon>Fabales</taxon>
        <taxon>Fabaceae</taxon>
        <taxon>Caesalpinioideae</taxon>
        <taxon>mimosoid clade</taxon>
        <taxon>Acacieae</taxon>
        <taxon>Acacia</taxon>
    </lineage>
</organism>
<evidence type="ECO:0000256" key="1">
    <source>
        <dbReference type="ARBA" id="ARBA00004123"/>
    </source>
</evidence>